<evidence type="ECO:0000256" key="1">
    <source>
        <dbReference type="SAM" id="MobiDB-lite"/>
    </source>
</evidence>
<feature type="compositionally biased region" description="Gly residues" evidence="1">
    <location>
        <begin position="98"/>
        <end position="110"/>
    </location>
</feature>
<dbReference type="RefSeq" id="WP_202871777.1">
    <property type="nucleotide sequence ID" value="NZ_SODP01000002.1"/>
</dbReference>
<proteinExistence type="predicted"/>
<feature type="compositionally biased region" description="Low complexity" evidence="1">
    <location>
        <begin position="111"/>
        <end position="122"/>
    </location>
</feature>
<evidence type="ECO:0000313" key="4">
    <source>
        <dbReference type="Proteomes" id="UP000295146"/>
    </source>
</evidence>
<dbReference type="AlphaFoldDB" id="A0A4R8C3R6"/>
<feature type="compositionally biased region" description="Polar residues" evidence="1">
    <location>
        <begin position="15"/>
        <end position="34"/>
    </location>
</feature>
<feature type="compositionally biased region" description="Low complexity" evidence="1">
    <location>
        <begin position="52"/>
        <end position="97"/>
    </location>
</feature>
<accession>A0A4R8C3R6</accession>
<feature type="region of interest" description="Disordered" evidence="1">
    <location>
        <begin position="1"/>
        <end position="122"/>
    </location>
</feature>
<evidence type="ECO:0008006" key="5">
    <source>
        <dbReference type="Google" id="ProtNLM"/>
    </source>
</evidence>
<reference evidence="3 4" key="1">
    <citation type="submission" date="2019-03" db="EMBL/GenBank/DDBJ databases">
        <title>Genomic Encyclopedia of Type Strains, Phase III (KMG-III): the genomes of soil and plant-associated and newly described type strains.</title>
        <authorList>
            <person name="Whitman W."/>
        </authorList>
    </citation>
    <scope>NUCLEOTIDE SEQUENCE [LARGE SCALE GENOMIC DNA]</scope>
    <source>
        <strain evidence="3 4">VKM Ac-2573</strain>
    </source>
</reference>
<organism evidence="3 4">
    <name type="scientific">Kribbella pratensis</name>
    <dbReference type="NCBI Taxonomy" id="2512112"/>
    <lineage>
        <taxon>Bacteria</taxon>
        <taxon>Bacillati</taxon>
        <taxon>Actinomycetota</taxon>
        <taxon>Actinomycetes</taxon>
        <taxon>Propionibacteriales</taxon>
        <taxon>Kribbellaceae</taxon>
        <taxon>Kribbella</taxon>
    </lineage>
</organism>
<keyword evidence="4" id="KW-1185">Reference proteome</keyword>
<sequence length="208" mass="21892">MSTPTPPPGDDQNDQNRPQDTPETPGEQPSQYGQPNPYGQTQPEQPGPYGQPQPGQYGQQPGQYGQPQYPGQPGQYGQQPGQYGQQQPGYGQQPGQYGQQGYGQQRGGYGQQQPGAYGQQPGQYGAYGQGGYGYGGAAPQNNTPQTLAIIGIVCLVICTPASIVLGLIAQSKFREQGRSDTLAKVAWIGGAALTGLGLLFYIIGLASN</sequence>
<dbReference type="Proteomes" id="UP000295146">
    <property type="component" value="Unassembled WGS sequence"/>
</dbReference>
<name>A0A4R8C3R6_9ACTN</name>
<keyword evidence="2" id="KW-1133">Transmembrane helix</keyword>
<keyword evidence="2" id="KW-0812">Transmembrane</keyword>
<feature type="transmembrane region" description="Helical" evidence="2">
    <location>
        <begin position="181"/>
        <end position="203"/>
    </location>
</feature>
<feature type="transmembrane region" description="Helical" evidence="2">
    <location>
        <begin position="147"/>
        <end position="169"/>
    </location>
</feature>
<gene>
    <name evidence="3" type="ORF">EV653_4503</name>
</gene>
<comment type="caution">
    <text evidence="3">The sequence shown here is derived from an EMBL/GenBank/DDBJ whole genome shotgun (WGS) entry which is preliminary data.</text>
</comment>
<protein>
    <recommendedName>
        <fullName evidence="5">DUF4190 domain-containing protein</fullName>
    </recommendedName>
</protein>
<evidence type="ECO:0000256" key="2">
    <source>
        <dbReference type="SAM" id="Phobius"/>
    </source>
</evidence>
<dbReference type="EMBL" id="SODP01000002">
    <property type="protein sequence ID" value="TDW70460.1"/>
    <property type="molecule type" value="Genomic_DNA"/>
</dbReference>
<keyword evidence="2" id="KW-0472">Membrane</keyword>
<evidence type="ECO:0000313" key="3">
    <source>
        <dbReference type="EMBL" id="TDW70460.1"/>
    </source>
</evidence>